<evidence type="ECO:0000313" key="2">
    <source>
        <dbReference type="Proteomes" id="UP000317374"/>
    </source>
</evidence>
<accession>A0A564I5D2</accession>
<dbReference type="EMBL" id="CABGGW010000007">
    <property type="protein sequence ID" value="VUS39901.1"/>
    <property type="molecule type" value="Genomic_DNA"/>
</dbReference>
<dbReference type="AlphaFoldDB" id="A0A564I5D2"/>
<organism evidence="1 2">
    <name type="scientific">Klebsiella huaxiensis</name>
    <dbReference type="NCBI Taxonomy" id="2153354"/>
    <lineage>
        <taxon>Bacteria</taxon>
        <taxon>Pseudomonadati</taxon>
        <taxon>Pseudomonadota</taxon>
        <taxon>Gammaproteobacteria</taxon>
        <taxon>Enterobacterales</taxon>
        <taxon>Enterobacteriaceae</taxon>
        <taxon>Klebsiella/Raoultella group</taxon>
        <taxon>Klebsiella</taxon>
    </lineage>
</organism>
<name>A0A564I5D2_9ENTR</name>
<gene>
    <name evidence="1" type="ORF">SB6422_04878</name>
</gene>
<dbReference type="RefSeq" id="WP_260611187.1">
    <property type="nucleotide sequence ID" value="NZ_CABGGW010000007.1"/>
</dbReference>
<proteinExistence type="predicted"/>
<sequence>MGTIATNAPILVTTGAGNQHAEQSGGVQAASRHIGQAQGMVVITLALLIRLRNLPKSS</sequence>
<reference evidence="1 2" key="1">
    <citation type="submission" date="2019-07" db="EMBL/GenBank/DDBJ databases">
        <authorList>
            <person name="Brisse S."/>
            <person name="Rodrigues C."/>
            <person name="Thorpe H."/>
        </authorList>
    </citation>
    <scope>NUCLEOTIDE SEQUENCE [LARGE SCALE GENOMIC DNA]</scope>
    <source>
        <strain evidence="1">SB6422</strain>
    </source>
</reference>
<protein>
    <submittedName>
        <fullName evidence="1">Uncharacterized protein</fullName>
    </submittedName>
</protein>
<evidence type="ECO:0000313" key="1">
    <source>
        <dbReference type="EMBL" id="VUS39901.1"/>
    </source>
</evidence>
<dbReference type="Proteomes" id="UP000317374">
    <property type="component" value="Unassembled WGS sequence"/>
</dbReference>